<dbReference type="Gene3D" id="3.40.50.300">
    <property type="entry name" value="P-loop containing nucleotide triphosphate hydrolases"/>
    <property type="match status" value="1"/>
</dbReference>
<evidence type="ECO:0000256" key="7">
    <source>
        <dbReference type="ARBA" id="ARBA00023015"/>
    </source>
</evidence>
<dbReference type="SUPFAM" id="SSF52540">
    <property type="entry name" value="P-loop containing nucleoside triphosphate hydrolases"/>
    <property type="match status" value="1"/>
</dbReference>
<dbReference type="EMBL" id="CAADHO010000001">
    <property type="protein sequence ID" value="VFQ42653.1"/>
    <property type="molecule type" value="Genomic_DNA"/>
</dbReference>
<evidence type="ECO:0000256" key="9">
    <source>
        <dbReference type="ARBA" id="ARBA00023159"/>
    </source>
</evidence>
<keyword evidence="10" id="KW-0804">Transcription</keyword>
<evidence type="ECO:0000256" key="1">
    <source>
        <dbReference type="ARBA" id="ARBA00004496"/>
    </source>
</evidence>
<keyword evidence="7" id="KW-0805">Transcription regulation</keyword>
<keyword evidence="2" id="KW-0963">Cytoplasm</keyword>
<keyword evidence="4" id="KW-0547">Nucleotide-binding</keyword>
<dbReference type="InterPro" id="IPR009057">
    <property type="entry name" value="Homeodomain-like_sf"/>
</dbReference>
<dbReference type="SMART" id="SM00382">
    <property type="entry name" value="AAA"/>
    <property type="match status" value="1"/>
</dbReference>
<dbReference type="InterPro" id="IPR002197">
    <property type="entry name" value="HTH_Fis"/>
</dbReference>
<gene>
    <name evidence="14" type="ORF">MSL71_2740</name>
</gene>
<evidence type="ECO:0000313" key="14">
    <source>
        <dbReference type="EMBL" id="VFQ42653.1"/>
    </source>
</evidence>
<dbReference type="Gene3D" id="3.40.50.2300">
    <property type="match status" value="1"/>
</dbReference>
<dbReference type="Proteomes" id="UP000507962">
    <property type="component" value="Unassembled WGS sequence"/>
</dbReference>
<evidence type="ECO:0000256" key="4">
    <source>
        <dbReference type="ARBA" id="ARBA00022741"/>
    </source>
</evidence>
<reference evidence="14 15" key="1">
    <citation type="submission" date="2019-03" db="EMBL/GenBank/DDBJ databases">
        <authorList>
            <person name="Nijsse B."/>
        </authorList>
    </citation>
    <scope>NUCLEOTIDE SEQUENCE [LARGE SCALE GENOMIC DNA]</scope>
    <source>
        <strain evidence="14">Desulfoluna butyratoxydans MSL71</strain>
    </source>
</reference>
<dbReference type="PRINTS" id="PR01590">
    <property type="entry name" value="HTHFIS"/>
</dbReference>
<dbReference type="PROSITE" id="PS50045">
    <property type="entry name" value="SIGMA54_INTERACT_4"/>
    <property type="match status" value="1"/>
</dbReference>
<protein>
    <submittedName>
        <fullName evidence="14">Signal transduction response regulator receiver domain</fullName>
    </submittedName>
</protein>
<keyword evidence="8" id="KW-0238">DNA-binding</keyword>
<dbReference type="FunFam" id="1.10.8.60:FF:000014">
    <property type="entry name" value="DNA-binding transcriptional regulator NtrC"/>
    <property type="match status" value="1"/>
</dbReference>
<dbReference type="Gene3D" id="1.10.10.60">
    <property type="entry name" value="Homeodomain-like"/>
    <property type="match status" value="1"/>
</dbReference>
<dbReference type="InterPro" id="IPR025944">
    <property type="entry name" value="Sigma_54_int_dom_CS"/>
</dbReference>
<dbReference type="GO" id="GO:0006355">
    <property type="term" value="P:regulation of DNA-templated transcription"/>
    <property type="evidence" value="ECO:0007669"/>
    <property type="project" value="InterPro"/>
</dbReference>
<sequence>MAGKILIIDDEKNMRHMLSVLLEKEGYAVETAASGGTGVKMAGRAAKLDSPYDFVLLDVKMPGVDGVSLLKENKAVLSRSMVIMMSAYGTIDTAVSAMRHGAFDFISKPFKSDEVTLLLSRAAEHRDLKNENLYLKDQLGLMEGRFRFSNMVAKSDAMKDVFVLARKAARYATTVLISGGSGTGKELIARGIHTASERAQGPLIPVNCGGIPDTLMESELFGHKKGAFTGAVQDKKGLFEEAHGGTLFLDEIGELPLAMQVKLLRVLQEGEVRPVGGVQTRKIDVRVIAATSRDLRAEVAQGAFREDLFFRLNVLPIDLPPLSERPEDIPLLCEHFLKMFNSKLGSRVIGVSPAAMKRLLAYPWPGNVRELENAMERAVVLANGDQVEPDTLPAAIVGTPQERPCSQDEFFLDGFSLKAAVRKLEGIMIRRALEETGGNRTKASRLLEISHPSLLSKMKFHHLK</sequence>
<dbReference type="GO" id="GO:0005737">
    <property type="term" value="C:cytoplasm"/>
    <property type="evidence" value="ECO:0007669"/>
    <property type="project" value="UniProtKB-SubCell"/>
</dbReference>
<dbReference type="Pfam" id="PF00158">
    <property type="entry name" value="Sigma54_activat"/>
    <property type="match status" value="1"/>
</dbReference>
<dbReference type="Gene3D" id="1.10.8.60">
    <property type="match status" value="1"/>
</dbReference>
<dbReference type="PROSITE" id="PS50110">
    <property type="entry name" value="RESPONSE_REGULATORY"/>
    <property type="match status" value="1"/>
</dbReference>
<dbReference type="PANTHER" id="PTHR32071:SF113">
    <property type="entry name" value="ALGINATE BIOSYNTHESIS TRANSCRIPTIONAL REGULATORY PROTEIN ALGB"/>
    <property type="match status" value="1"/>
</dbReference>
<dbReference type="InterPro" id="IPR003593">
    <property type="entry name" value="AAA+_ATPase"/>
</dbReference>
<dbReference type="PROSITE" id="PS00688">
    <property type="entry name" value="SIGMA54_INTERACT_3"/>
    <property type="match status" value="1"/>
</dbReference>
<dbReference type="InterPro" id="IPR002078">
    <property type="entry name" value="Sigma_54_int"/>
</dbReference>
<dbReference type="FunFam" id="3.40.50.300:FF:000006">
    <property type="entry name" value="DNA-binding transcriptional regulator NtrC"/>
    <property type="match status" value="1"/>
</dbReference>
<dbReference type="CDD" id="cd00009">
    <property type="entry name" value="AAA"/>
    <property type="match status" value="1"/>
</dbReference>
<evidence type="ECO:0000313" key="15">
    <source>
        <dbReference type="Proteomes" id="UP000507962"/>
    </source>
</evidence>
<dbReference type="PANTHER" id="PTHR32071">
    <property type="entry name" value="TRANSCRIPTIONAL REGULATORY PROTEIN"/>
    <property type="match status" value="1"/>
</dbReference>
<organism evidence="14 15">
    <name type="scientific">Desulfoluna butyratoxydans</name>
    <dbReference type="NCBI Taxonomy" id="231438"/>
    <lineage>
        <taxon>Bacteria</taxon>
        <taxon>Pseudomonadati</taxon>
        <taxon>Thermodesulfobacteriota</taxon>
        <taxon>Desulfobacteria</taxon>
        <taxon>Desulfobacterales</taxon>
        <taxon>Desulfolunaceae</taxon>
        <taxon>Desulfoluna</taxon>
    </lineage>
</organism>
<keyword evidence="15" id="KW-1185">Reference proteome</keyword>
<dbReference type="GO" id="GO:0000160">
    <property type="term" value="P:phosphorelay signal transduction system"/>
    <property type="evidence" value="ECO:0007669"/>
    <property type="project" value="UniProtKB-KW"/>
</dbReference>
<evidence type="ECO:0000256" key="10">
    <source>
        <dbReference type="ARBA" id="ARBA00023163"/>
    </source>
</evidence>
<dbReference type="Pfam" id="PF25601">
    <property type="entry name" value="AAA_lid_14"/>
    <property type="match status" value="1"/>
</dbReference>
<dbReference type="GO" id="GO:0005524">
    <property type="term" value="F:ATP binding"/>
    <property type="evidence" value="ECO:0007669"/>
    <property type="project" value="UniProtKB-KW"/>
</dbReference>
<feature type="domain" description="Sigma-54 factor interaction" evidence="12">
    <location>
        <begin position="151"/>
        <end position="380"/>
    </location>
</feature>
<dbReference type="InterPro" id="IPR025943">
    <property type="entry name" value="Sigma_54_int_dom_ATP-bd_2"/>
</dbReference>
<dbReference type="RefSeq" id="WP_180136883.1">
    <property type="nucleotide sequence ID" value="NZ_CAADHO010000001.1"/>
</dbReference>
<accession>A0A4U8YN74</accession>
<dbReference type="GO" id="GO:0043565">
    <property type="term" value="F:sequence-specific DNA binding"/>
    <property type="evidence" value="ECO:0007669"/>
    <property type="project" value="InterPro"/>
</dbReference>
<dbReference type="FunFam" id="3.40.50.2300:FF:000018">
    <property type="entry name" value="DNA-binding transcriptional regulator NtrC"/>
    <property type="match status" value="1"/>
</dbReference>
<keyword evidence="9" id="KW-0010">Activator</keyword>
<feature type="modified residue" description="4-aspartylphosphate" evidence="11">
    <location>
        <position position="58"/>
    </location>
</feature>
<keyword evidence="5" id="KW-0067">ATP-binding</keyword>
<evidence type="ECO:0000256" key="6">
    <source>
        <dbReference type="ARBA" id="ARBA00023012"/>
    </source>
</evidence>
<comment type="subcellular location">
    <subcellularLocation>
        <location evidence="1">Cytoplasm</location>
    </subcellularLocation>
</comment>
<evidence type="ECO:0000259" key="13">
    <source>
        <dbReference type="PROSITE" id="PS50110"/>
    </source>
</evidence>
<dbReference type="InterPro" id="IPR027417">
    <property type="entry name" value="P-loop_NTPase"/>
</dbReference>
<name>A0A4U8YN74_9BACT</name>
<dbReference type="SMART" id="SM00448">
    <property type="entry name" value="REC"/>
    <property type="match status" value="1"/>
</dbReference>
<dbReference type="InterPro" id="IPR011006">
    <property type="entry name" value="CheY-like_superfamily"/>
</dbReference>
<dbReference type="SUPFAM" id="SSF46689">
    <property type="entry name" value="Homeodomain-like"/>
    <property type="match status" value="1"/>
</dbReference>
<evidence type="ECO:0000256" key="11">
    <source>
        <dbReference type="PROSITE-ProRule" id="PRU00169"/>
    </source>
</evidence>
<evidence type="ECO:0000259" key="12">
    <source>
        <dbReference type="PROSITE" id="PS50045"/>
    </source>
</evidence>
<dbReference type="SUPFAM" id="SSF52172">
    <property type="entry name" value="CheY-like"/>
    <property type="match status" value="1"/>
</dbReference>
<proteinExistence type="predicted"/>
<dbReference type="InterPro" id="IPR001789">
    <property type="entry name" value="Sig_transdc_resp-reg_receiver"/>
</dbReference>
<dbReference type="Pfam" id="PF00072">
    <property type="entry name" value="Response_reg"/>
    <property type="match status" value="1"/>
</dbReference>
<keyword evidence="6" id="KW-0902">Two-component regulatory system</keyword>
<feature type="domain" description="Response regulatory" evidence="13">
    <location>
        <begin position="4"/>
        <end position="123"/>
    </location>
</feature>
<dbReference type="InterPro" id="IPR058031">
    <property type="entry name" value="AAA_lid_NorR"/>
</dbReference>
<dbReference type="AlphaFoldDB" id="A0A4U8YN74"/>
<evidence type="ECO:0000256" key="2">
    <source>
        <dbReference type="ARBA" id="ARBA00022490"/>
    </source>
</evidence>
<dbReference type="PROSITE" id="PS00676">
    <property type="entry name" value="SIGMA54_INTERACT_2"/>
    <property type="match status" value="1"/>
</dbReference>
<dbReference type="Pfam" id="PF02954">
    <property type="entry name" value="HTH_8"/>
    <property type="match status" value="1"/>
</dbReference>
<evidence type="ECO:0000256" key="5">
    <source>
        <dbReference type="ARBA" id="ARBA00022840"/>
    </source>
</evidence>
<evidence type="ECO:0000256" key="3">
    <source>
        <dbReference type="ARBA" id="ARBA00022553"/>
    </source>
</evidence>
<keyword evidence="3 11" id="KW-0597">Phosphoprotein</keyword>
<evidence type="ECO:0000256" key="8">
    <source>
        <dbReference type="ARBA" id="ARBA00023125"/>
    </source>
</evidence>